<dbReference type="AlphaFoldDB" id="A0A1G9KVW5"/>
<protein>
    <submittedName>
        <fullName evidence="1">Uncharacterized protein</fullName>
    </submittedName>
</protein>
<reference evidence="2" key="1">
    <citation type="submission" date="2016-10" db="EMBL/GenBank/DDBJ databases">
        <authorList>
            <person name="Varghese N."/>
            <person name="Submissions S."/>
        </authorList>
    </citation>
    <scope>NUCLEOTIDE SEQUENCE [LARGE SCALE GENOMIC DNA]</scope>
    <source>
        <strain evidence="2">DSM 16995</strain>
    </source>
</reference>
<evidence type="ECO:0000313" key="1">
    <source>
        <dbReference type="EMBL" id="SDL53842.1"/>
    </source>
</evidence>
<dbReference type="STRING" id="246191.SAMN05660337_3234"/>
<name>A0A1G9KVW5_9BACT</name>
<dbReference type="Proteomes" id="UP000199053">
    <property type="component" value="Unassembled WGS sequence"/>
</dbReference>
<keyword evidence="2" id="KW-1185">Reference proteome</keyword>
<accession>A0A1G9KVW5</accession>
<evidence type="ECO:0000313" key="2">
    <source>
        <dbReference type="Proteomes" id="UP000199053"/>
    </source>
</evidence>
<proteinExistence type="predicted"/>
<gene>
    <name evidence="1" type="ORF">SAMN05660337_3234</name>
</gene>
<dbReference type="RefSeq" id="WP_092162936.1">
    <property type="nucleotide sequence ID" value="NZ_FNGA01000005.1"/>
</dbReference>
<organism evidence="1 2">
    <name type="scientific">Maridesulfovibrio ferrireducens</name>
    <dbReference type="NCBI Taxonomy" id="246191"/>
    <lineage>
        <taxon>Bacteria</taxon>
        <taxon>Pseudomonadati</taxon>
        <taxon>Thermodesulfobacteriota</taxon>
        <taxon>Desulfovibrionia</taxon>
        <taxon>Desulfovibrionales</taxon>
        <taxon>Desulfovibrionaceae</taxon>
        <taxon>Maridesulfovibrio</taxon>
    </lineage>
</organism>
<sequence>MPETYLVTIDSGQPEENKPLREAIFISTTGKTIASYDVPQWLTEDEIDHLKSNGFTVISEDED</sequence>
<dbReference type="EMBL" id="FNGA01000005">
    <property type="protein sequence ID" value="SDL53842.1"/>
    <property type="molecule type" value="Genomic_DNA"/>
</dbReference>